<accession>A0ABN7YKQ7</accession>
<keyword evidence="1" id="KW-0732">Signal</keyword>
<dbReference type="RefSeq" id="WP_223988852.1">
    <property type="nucleotide sequence ID" value="NZ_CAJZAG010000005.1"/>
</dbReference>
<dbReference type="PANTHER" id="PTHR40940">
    <property type="entry name" value="PROTEIN BATD-RELATED"/>
    <property type="match status" value="1"/>
</dbReference>
<evidence type="ECO:0000313" key="3">
    <source>
        <dbReference type="Proteomes" id="UP000706525"/>
    </source>
</evidence>
<dbReference type="PANTHER" id="PTHR40940:SF1">
    <property type="entry name" value="PROTEIN BATD"/>
    <property type="match status" value="1"/>
</dbReference>
<reference evidence="2 3" key="1">
    <citation type="submission" date="2021-08" db="EMBL/GenBank/DDBJ databases">
        <authorList>
            <person name="Peeters C."/>
        </authorList>
    </citation>
    <scope>NUCLEOTIDE SEQUENCE [LARGE SCALE GENOMIC DNA]</scope>
    <source>
        <strain evidence="2 3">LMG 32289</strain>
    </source>
</reference>
<keyword evidence="3" id="KW-1185">Reference proteome</keyword>
<evidence type="ECO:0000256" key="1">
    <source>
        <dbReference type="SAM" id="SignalP"/>
    </source>
</evidence>
<sequence>MIKRWLTGLILLGVAMALHAAEPTVQIKVIGPQPAVVGQSVQVEVTILAPNYFMSAPAFPTLQMPGAVITMPDERGINSTETIDGTSFAGIRKTYLFTPQTAGDFTLSAPDIAFTYAGDDGKPHEARVALPPTAIRVGGQQATSAPASTSASTLPAARLHITQRFDHPIDHPIDGKATTLKAGDALVRTITIYAPGTPAMMIAPPALAPVRGVKQYRADPRLVDGAAATGDEPAGTSGGRRVETITYVFEGSGRYQLPAVSVAWYDPTNGKAMQSVAPAVSVEIGRAASGSRPTGATLLRVARWLDALDWRVLMTLAALVALSALTYYRWRQRGDADWRAVTRYLAARRALRRARGRLPPLNP</sequence>
<feature type="signal peptide" evidence="1">
    <location>
        <begin position="1"/>
        <end position="20"/>
    </location>
</feature>
<dbReference type="InterPro" id="IPR025738">
    <property type="entry name" value="BatD"/>
</dbReference>
<dbReference type="Proteomes" id="UP000706525">
    <property type="component" value="Unassembled WGS sequence"/>
</dbReference>
<gene>
    <name evidence="2" type="ORF">LMG32289_02669</name>
</gene>
<proteinExistence type="predicted"/>
<evidence type="ECO:0008006" key="4">
    <source>
        <dbReference type="Google" id="ProtNLM"/>
    </source>
</evidence>
<evidence type="ECO:0000313" key="2">
    <source>
        <dbReference type="EMBL" id="CAG9172751.1"/>
    </source>
</evidence>
<name>A0ABN7YKQ7_9BURK</name>
<dbReference type="EMBL" id="CAJZAG010000005">
    <property type="protein sequence ID" value="CAG9172751.1"/>
    <property type="molecule type" value="Genomic_DNA"/>
</dbReference>
<comment type="caution">
    <text evidence="2">The sequence shown here is derived from an EMBL/GenBank/DDBJ whole genome shotgun (WGS) entry which is preliminary data.</text>
</comment>
<organism evidence="2 3">
    <name type="scientific">Cupriavidus pampae</name>
    <dbReference type="NCBI Taxonomy" id="659251"/>
    <lineage>
        <taxon>Bacteria</taxon>
        <taxon>Pseudomonadati</taxon>
        <taxon>Pseudomonadota</taxon>
        <taxon>Betaproteobacteria</taxon>
        <taxon>Burkholderiales</taxon>
        <taxon>Burkholderiaceae</taxon>
        <taxon>Cupriavidus</taxon>
    </lineage>
</organism>
<feature type="chain" id="PRO_5046058793" description="Protein BatD" evidence="1">
    <location>
        <begin position="21"/>
        <end position="363"/>
    </location>
</feature>
<protein>
    <recommendedName>
        <fullName evidence="4">Protein BatD</fullName>
    </recommendedName>
</protein>